<dbReference type="InterPro" id="IPR051419">
    <property type="entry name" value="Lys/N-term_MeTrsfase_sf"/>
</dbReference>
<keyword evidence="7" id="KW-1185">Reference proteome</keyword>
<evidence type="ECO:0000259" key="5">
    <source>
        <dbReference type="Pfam" id="PF13649"/>
    </source>
</evidence>
<evidence type="ECO:0000256" key="4">
    <source>
        <dbReference type="ARBA" id="ARBA00023268"/>
    </source>
</evidence>
<dbReference type="InterPro" id="IPR041698">
    <property type="entry name" value="Methyltransf_25"/>
</dbReference>
<dbReference type="Proteomes" id="UP000593567">
    <property type="component" value="Unassembled WGS sequence"/>
</dbReference>
<dbReference type="GO" id="GO:0032259">
    <property type="term" value="P:methylation"/>
    <property type="evidence" value="ECO:0007669"/>
    <property type="project" value="UniProtKB-KW"/>
</dbReference>
<keyword evidence="4" id="KW-0511">Multifunctional enzyme</keyword>
<dbReference type="PANTHER" id="PTHR12176">
    <property type="entry name" value="SAM-DEPENDENT METHYLTRANSFERASE SUPERFAMILY PROTEIN"/>
    <property type="match status" value="1"/>
</dbReference>
<evidence type="ECO:0000256" key="2">
    <source>
        <dbReference type="ARBA" id="ARBA00022603"/>
    </source>
</evidence>
<organism evidence="6 7">
    <name type="scientific">Bugula neritina</name>
    <name type="common">Brown bryozoan</name>
    <name type="synonym">Sertularia neritina</name>
    <dbReference type="NCBI Taxonomy" id="10212"/>
    <lineage>
        <taxon>Eukaryota</taxon>
        <taxon>Metazoa</taxon>
        <taxon>Spiralia</taxon>
        <taxon>Lophotrochozoa</taxon>
        <taxon>Bryozoa</taxon>
        <taxon>Gymnolaemata</taxon>
        <taxon>Cheilostomatida</taxon>
        <taxon>Flustrina</taxon>
        <taxon>Buguloidea</taxon>
        <taxon>Bugulidae</taxon>
        <taxon>Bugula</taxon>
    </lineage>
</organism>
<gene>
    <name evidence="6" type="ORF">EB796_023728</name>
</gene>
<evidence type="ECO:0000313" key="6">
    <source>
        <dbReference type="EMBL" id="KAF6017968.1"/>
    </source>
</evidence>
<dbReference type="CDD" id="cd02440">
    <property type="entry name" value="AdoMet_MTases"/>
    <property type="match status" value="1"/>
</dbReference>
<dbReference type="EMBL" id="VXIV02003349">
    <property type="protein sequence ID" value="KAF6017968.1"/>
    <property type="molecule type" value="Genomic_DNA"/>
</dbReference>
<keyword evidence="2" id="KW-0489">Methyltransferase</keyword>
<dbReference type="OrthoDB" id="411785at2759"/>
<evidence type="ECO:0000256" key="3">
    <source>
        <dbReference type="ARBA" id="ARBA00022679"/>
    </source>
</evidence>
<dbReference type="InterPro" id="IPR029063">
    <property type="entry name" value="SAM-dependent_MTases_sf"/>
</dbReference>
<comment type="similarity">
    <text evidence="1">Belongs to the methyltransferase superfamily.</text>
</comment>
<dbReference type="Pfam" id="PF13649">
    <property type="entry name" value="Methyltransf_25"/>
    <property type="match status" value="1"/>
</dbReference>
<reference evidence="6" key="1">
    <citation type="submission" date="2020-06" db="EMBL/GenBank/DDBJ databases">
        <title>Draft genome of Bugula neritina, a colonial animal packing powerful symbionts and potential medicines.</title>
        <authorList>
            <person name="Rayko M."/>
        </authorList>
    </citation>
    <scope>NUCLEOTIDE SEQUENCE [LARGE SCALE GENOMIC DNA]</scope>
    <source>
        <strain evidence="6">Kwan_BN1</strain>
    </source>
</reference>
<dbReference type="SUPFAM" id="SSF53335">
    <property type="entry name" value="S-adenosyl-L-methionine-dependent methyltransferases"/>
    <property type="match status" value="2"/>
</dbReference>
<dbReference type="Gene3D" id="3.40.50.150">
    <property type="entry name" value="Vaccinia Virus protein VP39"/>
    <property type="match status" value="2"/>
</dbReference>
<comment type="caution">
    <text evidence="6">The sequence shown here is derived from an EMBL/GenBank/DDBJ whole genome shotgun (WGS) entry which is preliminary data.</text>
</comment>
<dbReference type="GO" id="GO:0008168">
    <property type="term" value="F:methyltransferase activity"/>
    <property type="evidence" value="ECO:0007669"/>
    <property type="project" value="UniProtKB-KW"/>
</dbReference>
<feature type="domain" description="Methyltransferase" evidence="5">
    <location>
        <begin position="52"/>
        <end position="152"/>
    </location>
</feature>
<dbReference type="PANTHER" id="PTHR12176:SF78">
    <property type="entry name" value="EEF1A LYSINE AND N-TERMINAL METHYLTRANSFERASE"/>
    <property type="match status" value="1"/>
</dbReference>
<proteinExistence type="inferred from homology"/>
<dbReference type="FunFam" id="3.40.50.150:FF:000110">
    <property type="entry name" value="methyltransferase-like protein 13 isoform X1"/>
    <property type="match status" value="1"/>
</dbReference>
<keyword evidence="3" id="KW-0808">Transferase</keyword>
<dbReference type="AlphaFoldDB" id="A0A7J7IXM4"/>
<sequence>MSLLPRQHSQFAKEDFWDDFFKARGSKSFDWYGEYPELCGVLHKYIKPADQVLMVGCGNSKLSEDLYDLSYHNITNIDVSDVVIKQMSQKNGKSRPKMSFIKMDATKMSFEDKYFKSAIDKGTLDAVLPDPEHSSLAVSMLDEVWRVIKSMGSYIIVSLAQDHVLSTMINAFKERPCIFRVHKLPKSESGGFLMPVFAFVITKPIAAMPSIYESSVAEGKITRHSTSEEIVTLIKEIQYYAVLQNTLSKRKMEGEQPKVALYTPDIAHSPRYTIYIVESPKRYKNKFAVFISPQGQENNWMFSTNEGRLQLLSNIEVERLLVVTLARGHTYKDVEEIKTELSSKVMELAPHGTNEKNVPFLAMAEGVGIRNIVYESEAEMLGLIYVEDVNTDADTMLRQTFCEKFHPELAFSSARLKTVKSKGSTARTVDVSQLVCDVEKVLASLTCFYNRVGDEPLPNLLIVGLKCGTLANFLSTYHRGIVIESVQCVETEKVLIDIANRFYSLDDKVTVTTLDTYNSLDQLPSHSGYGCIIINTDMDVETLGKYLQLISPTGLFVVKCQKEESGQLLELLKLSLTHCGCFHFDDISVVFGSSTEISSSNKTYHSNMSRLIEKTKIGKNKNASEPMFSLDFSSMVVSDH</sequence>
<evidence type="ECO:0000313" key="7">
    <source>
        <dbReference type="Proteomes" id="UP000593567"/>
    </source>
</evidence>
<protein>
    <submittedName>
        <fullName evidence="6">METTL13</fullName>
    </submittedName>
</protein>
<name>A0A7J7IXM4_BUGNE</name>
<accession>A0A7J7IXM4</accession>
<evidence type="ECO:0000256" key="1">
    <source>
        <dbReference type="ARBA" id="ARBA00008361"/>
    </source>
</evidence>